<dbReference type="CDD" id="cd08877">
    <property type="entry name" value="START_2"/>
    <property type="match status" value="1"/>
</dbReference>
<dbReference type="Proteomes" id="UP000000759">
    <property type="component" value="Chromosome 9"/>
</dbReference>
<evidence type="ECO:0000313" key="4">
    <source>
        <dbReference type="Proteomes" id="UP000000759"/>
    </source>
</evidence>
<dbReference type="PaxDb" id="2850-Phatr46270"/>
<feature type="compositionally biased region" description="Basic residues" evidence="2">
    <location>
        <begin position="1"/>
        <end position="10"/>
    </location>
</feature>
<evidence type="ECO:0000313" key="3">
    <source>
        <dbReference type="EMBL" id="EEC48114.1"/>
    </source>
</evidence>
<dbReference type="HOGENOM" id="CLU_311129_0_0_1"/>
<proteinExistence type="predicted"/>
<keyword evidence="4" id="KW-1185">Reference proteome</keyword>
<dbReference type="GeneID" id="7201471"/>
<organism evidence="3 4">
    <name type="scientific">Phaeodactylum tricornutum (strain CCAP 1055/1)</name>
    <dbReference type="NCBI Taxonomy" id="556484"/>
    <lineage>
        <taxon>Eukaryota</taxon>
        <taxon>Sar</taxon>
        <taxon>Stramenopiles</taxon>
        <taxon>Ochrophyta</taxon>
        <taxon>Bacillariophyta</taxon>
        <taxon>Bacillariophyceae</taxon>
        <taxon>Bacillariophycidae</taxon>
        <taxon>Naviculales</taxon>
        <taxon>Phaeodactylaceae</taxon>
        <taxon>Phaeodactylum</taxon>
    </lineage>
</organism>
<dbReference type="PANTHER" id="PTHR34560:SF1">
    <property type="entry name" value="START DOMAIN-CONTAINING PROTEIN"/>
    <property type="match status" value="1"/>
</dbReference>
<evidence type="ECO:0008006" key="5">
    <source>
        <dbReference type="Google" id="ProtNLM"/>
    </source>
</evidence>
<evidence type="ECO:0000256" key="1">
    <source>
        <dbReference type="SAM" id="Coils"/>
    </source>
</evidence>
<protein>
    <recommendedName>
        <fullName evidence="5">START domain-containing protein</fullName>
    </recommendedName>
</protein>
<reference evidence="3 4" key="1">
    <citation type="journal article" date="2008" name="Nature">
        <title>The Phaeodactylum genome reveals the evolutionary history of diatom genomes.</title>
        <authorList>
            <person name="Bowler C."/>
            <person name="Allen A.E."/>
            <person name="Badger J.H."/>
            <person name="Grimwood J."/>
            <person name="Jabbari K."/>
            <person name="Kuo A."/>
            <person name="Maheswari U."/>
            <person name="Martens C."/>
            <person name="Maumus F."/>
            <person name="Otillar R.P."/>
            <person name="Rayko E."/>
            <person name="Salamov A."/>
            <person name="Vandepoele K."/>
            <person name="Beszteri B."/>
            <person name="Gruber A."/>
            <person name="Heijde M."/>
            <person name="Katinka M."/>
            <person name="Mock T."/>
            <person name="Valentin K."/>
            <person name="Verret F."/>
            <person name="Berges J.A."/>
            <person name="Brownlee C."/>
            <person name="Cadoret J.P."/>
            <person name="Chiovitti A."/>
            <person name="Choi C.J."/>
            <person name="Coesel S."/>
            <person name="De Martino A."/>
            <person name="Detter J.C."/>
            <person name="Durkin C."/>
            <person name="Falciatore A."/>
            <person name="Fournet J."/>
            <person name="Haruta M."/>
            <person name="Huysman M.J."/>
            <person name="Jenkins B.D."/>
            <person name="Jiroutova K."/>
            <person name="Jorgensen R.E."/>
            <person name="Joubert Y."/>
            <person name="Kaplan A."/>
            <person name="Kroger N."/>
            <person name="Kroth P.G."/>
            <person name="La Roche J."/>
            <person name="Lindquist E."/>
            <person name="Lommer M."/>
            <person name="Martin-Jezequel V."/>
            <person name="Lopez P.J."/>
            <person name="Lucas S."/>
            <person name="Mangogna M."/>
            <person name="McGinnis K."/>
            <person name="Medlin L.K."/>
            <person name="Montsant A."/>
            <person name="Oudot-Le Secq M.P."/>
            <person name="Napoli C."/>
            <person name="Obornik M."/>
            <person name="Parker M.S."/>
            <person name="Petit J.L."/>
            <person name="Porcel B.M."/>
            <person name="Poulsen N."/>
            <person name="Robison M."/>
            <person name="Rychlewski L."/>
            <person name="Rynearson T.A."/>
            <person name="Schmutz J."/>
            <person name="Shapiro H."/>
            <person name="Siaut M."/>
            <person name="Stanley M."/>
            <person name="Sussman M.R."/>
            <person name="Taylor A.R."/>
            <person name="Vardi A."/>
            <person name="von Dassow P."/>
            <person name="Vyverman W."/>
            <person name="Willis A."/>
            <person name="Wyrwicz L.S."/>
            <person name="Rokhsar D.S."/>
            <person name="Weissenbach J."/>
            <person name="Armbrust E.V."/>
            <person name="Green B.R."/>
            <person name="Van de Peer Y."/>
            <person name="Grigoriev I.V."/>
        </authorList>
    </citation>
    <scope>NUCLEOTIDE SEQUENCE [LARGE SCALE GENOMIC DNA]</scope>
    <source>
        <strain evidence="3 4">CCAP 1055/1</strain>
    </source>
</reference>
<dbReference type="Gene3D" id="3.30.530.20">
    <property type="match status" value="1"/>
</dbReference>
<dbReference type="AlphaFoldDB" id="B7G0N0"/>
<evidence type="ECO:0000256" key="2">
    <source>
        <dbReference type="SAM" id="MobiDB-lite"/>
    </source>
</evidence>
<sequence>MSPTPHHSRFNIRPPCTTGDSGDPGPSLGKDAERVFDFIEDERHLTAHDLLKDVRRRIKEQEAIVTRNSTRSSKRKPSRLAIIIRKESAKLETEQLDREELDRAKEILNSNKAAIDKLENRVRIFRKALHNLNEDDEWTYASTHFGIKTFYRREEDQSLSVKLEGEIEGVPLFEQICVLKEVDLHYKWAPFCSSSMTVADLDKLDTVGWFMIGLPHFGVARDGCFRAIGCDNIIEDGSILLVGQGVHDRPPDAPPPEDPFLSEDPILNDLGIPPVPKRRGSGRMTIRKFESVIHVLSPTSAKTRIVANIDPNMAFLPQSLLEFLMKHLAGVMLAKLQAATKKVLKNPVSNEHARKMREHEDFYKHWLMQKF</sequence>
<name>B7G0N0_PHATC</name>
<dbReference type="InterPro" id="IPR023393">
    <property type="entry name" value="START-like_dom_sf"/>
</dbReference>
<reference evidence="4" key="2">
    <citation type="submission" date="2008-08" db="EMBL/GenBank/DDBJ databases">
        <authorList>
            <consortium name="Diatom Consortium"/>
            <person name="Grigoriev I."/>
            <person name="Grimwood J."/>
            <person name="Kuo A."/>
            <person name="Otillar R.P."/>
            <person name="Salamov A."/>
            <person name="Detter J.C."/>
            <person name="Lindquist E."/>
            <person name="Shapiro H."/>
            <person name="Lucas S."/>
            <person name="Glavina del Rio T."/>
            <person name="Pitluck S."/>
            <person name="Rokhsar D."/>
            <person name="Bowler C."/>
        </authorList>
    </citation>
    <scope>GENOME REANNOTATION</scope>
    <source>
        <strain evidence="4">CCAP 1055/1</strain>
    </source>
</reference>
<dbReference type="PANTHER" id="PTHR34560">
    <property type="entry name" value="POLYKETIDE CYCLASE/DEHYDRASE/LIPID TRANSPORT SUPERFAMILY PROTEIN"/>
    <property type="match status" value="1"/>
</dbReference>
<keyword evidence="1" id="KW-0175">Coiled coil</keyword>
<dbReference type="SUPFAM" id="SSF55961">
    <property type="entry name" value="Bet v1-like"/>
    <property type="match status" value="1"/>
</dbReference>
<dbReference type="InParanoid" id="B7G0N0"/>
<dbReference type="RefSeq" id="XP_002180706.1">
    <property type="nucleotide sequence ID" value="XM_002180670.1"/>
</dbReference>
<feature type="coiled-coil region" evidence="1">
    <location>
        <begin position="84"/>
        <end position="135"/>
    </location>
</feature>
<gene>
    <name evidence="3" type="ORF">PHATRDRAFT_46270</name>
</gene>
<dbReference type="KEGG" id="pti:PHATRDRAFT_46270"/>
<dbReference type="eggNOG" id="ENOG502S2WJ">
    <property type="taxonomic scope" value="Eukaryota"/>
</dbReference>
<feature type="non-terminal residue" evidence="3">
    <location>
        <position position="371"/>
    </location>
</feature>
<dbReference type="EMBL" id="CM000612">
    <property type="protein sequence ID" value="EEC48114.1"/>
    <property type="molecule type" value="Genomic_DNA"/>
</dbReference>
<dbReference type="OrthoDB" id="1295045at2759"/>
<feature type="region of interest" description="Disordered" evidence="2">
    <location>
        <begin position="1"/>
        <end position="31"/>
    </location>
</feature>
<accession>B7G0N0</accession>